<feature type="signal peptide" evidence="3">
    <location>
        <begin position="1"/>
        <end position="18"/>
    </location>
</feature>
<dbReference type="Proteomes" id="UP000838878">
    <property type="component" value="Chromosome 2"/>
</dbReference>
<dbReference type="InterPro" id="IPR012464">
    <property type="entry name" value="DUF1676"/>
</dbReference>
<keyword evidence="2" id="KW-0472">Membrane</keyword>
<keyword evidence="2" id="KW-1133">Transmembrane helix</keyword>
<organism evidence="4 5">
    <name type="scientific">Brenthis ino</name>
    <name type="common">lesser marbled fritillary</name>
    <dbReference type="NCBI Taxonomy" id="405034"/>
    <lineage>
        <taxon>Eukaryota</taxon>
        <taxon>Metazoa</taxon>
        <taxon>Ecdysozoa</taxon>
        <taxon>Arthropoda</taxon>
        <taxon>Hexapoda</taxon>
        <taxon>Insecta</taxon>
        <taxon>Pterygota</taxon>
        <taxon>Neoptera</taxon>
        <taxon>Endopterygota</taxon>
        <taxon>Lepidoptera</taxon>
        <taxon>Glossata</taxon>
        <taxon>Ditrysia</taxon>
        <taxon>Papilionoidea</taxon>
        <taxon>Nymphalidae</taxon>
        <taxon>Heliconiinae</taxon>
        <taxon>Argynnini</taxon>
        <taxon>Brenthis</taxon>
    </lineage>
</organism>
<sequence length="629" mass="72354">MTSLVYIVALALFSQVRAGIVDLNCSDNATCIDNMAKDLVQSLRQQKTVRLFDTFTIEPLKNRQARSILDPLTRLISTHAISFDWNDFTFRFSNPEGRSDALDLEVFESRSVKDVSEEVPKTKSKDEGDAVEDKKGVLKGRPIKRRRTRRKMMQAVVPLLFGMKSAGVVIFALFMVSVITIKAFLASKMALMVTVGMAMKKLYESYGAGVGLQNHPYLYSQYPIDFPSASSHAYSVGGVNQQFASPEMYSPTAMGSNTHSHDLVSNDASAQQSQQAPSVLNSTRAAERWDGKSKLLKYLEPVVDKIRSVVDPIASVFYTMPTFRGLNSDVSAIVEPEVEKTKRPREILVPQPRNIAQRKMSYRKSPRHRPKKYVEFKVDLDKLKYNKDFLDYIKTKKYKYNYPQTYYYPRVKYFINPNTFIQKPNNNRLLPYAKPILRRNVFANLTNLSVTTPSDVISLEPSDWKPIIILNSTNTSRPHKKKDKKRRKKLNKKRKKRVRRSIDINEARGLSLKERFEVNENTDRGFLDFFGFLNDPYSAVMKQADSYKKVLRNSLKSTPPLYYSIAYNFVMICLDTIDGLFEIHEVIHNHFNDDVKDIKKTKKKIKKKKIKKIKVPHKNATSKVEHIRH</sequence>
<gene>
    <name evidence="4" type="ORF">BINO364_LOCUS7211</name>
</gene>
<keyword evidence="3" id="KW-0732">Signal</keyword>
<evidence type="ECO:0000256" key="3">
    <source>
        <dbReference type="SAM" id="SignalP"/>
    </source>
</evidence>
<feature type="region of interest" description="Disordered" evidence="1">
    <location>
        <begin position="474"/>
        <end position="498"/>
    </location>
</feature>
<protein>
    <submittedName>
        <fullName evidence="4">Uncharacterized protein</fullName>
    </submittedName>
</protein>
<accession>A0A8J9UL95</accession>
<keyword evidence="2" id="KW-0812">Transmembrane</keyword>
<evidence type="ECO:0000313" key="5">
    <source>
        <dbReference type="Proteomes" id="UP000838878"/>
    </source>
</evidence>
<name>A0A8J9UL95_9NEOP</name>
<dbReference type="GO" id="GO:0016020">
    <property type="term" value="C:membrane"/>
    <property type="evidence" value="ECO:0007669"/>
    <property type="project" value="TreeGrafter"/>
</dbReference>
<feature type="non-terminal residue" evidence="4">
    <location>
        <position position="629"/>
    </location>
</feature>
<dbReference type="Pfam" id="PF07898">
    <property type="entry name" value="DUF1676"/>
    <property type="match status" value="1"/>
</dbReference>
<feature type="compositionally biased region" description="Low complexity" evidence="1">
    <location>
        <begin position="268"/>
        <end position="278"/>
    </location>
</feature>
<evidence type="ECO:0000313" key="4">
    <source>
        <dbReference type="EMBL" id="CAH0721069.1"/>
    </source>
</evidence>
<feature type="compositionally biased region" description="Basic residues" evidence="1">
    <location>
        <begin position="477"/>
        <end position="498"/>
    </location>
</feature>
<dbReference type="PANTHER" id="PTHR21879">
    <property type="entry name" value="FI03362P-RELATED-RELATED"/>
    <property type="match status" value="1"/>
</dbReference>
<dbReference type="EMBL" id="OV170222">
    <property type="protein sequence ID" value="CAH0721069.1"/>
    <property type="molecule type" value="Genomic_DNA"/>
</dbReference>
<feature type="chain" id="PRO_5035454657" evidence="3">
    <location>
        <begin position="19"/>
        <end position="629"/>
    </location>
</feature>
<dbReference type="PANTHER" id="PTHR21879:SF21">
    <property type="entry name" value="OSIRIS 4, ISOFORM B"/>
    <property type="match status" value="1"/>
</dbReference>
<dbReference type="AlphaFoldDB" id="A0A8J9UL95"/>
<proteinExistence type="predicted"/>
<feature type="transmembrane region" description="Helical" evidence="2">
    <location>
        <begin position="155"/>
        <end position="181"/>
    </location>
</feature>
<evidence type="ECO:0000256" key="1">
    <source>
        <dbReference type="SAM" id="MobiDB-lite"/>
    </source>
</evidence>
<feature type="region of interest" description="Disordered" evidence="1">
    <location>
        <begin position="255"/>
        <end position="285"/>
    </location>
</feature>
<evidence type="ECO:0000256" key="2">
    <source>
        <dbReference type="SAM" id="Phobius"/>
    </source>
</evidence>
<reference evidence="4" key="1">
    <citation type="submission" date="2021-12" db="EMBL/GenBank/DDBJ databases">
        <authorList>
            <person name="Martin H S."/>
        </authorList>
    </citation>
    <scope>NUCLEOTIDE SEQUENCE</scope>
</reference>
<dbReference type="OrthoDB" id="8194504at2759"/>
<keyword evidence="5" id="KW-1185">Reference proteome</keyword>